<feature type="transmembrane region" description="Helical" evidence="1">
    <location>
        <begin position="21"/>
        <end position="40"/>
    </location>
</feature>
<keyword evidence="1" id="KW-1133">Transmembrane helix</keyword>
<evidence type="ECO:0000313" key="2">
    <source>
        <dbReference type="EMBL" id="GAA1974862.1"/>
    </source>
</evidence>
<evidence type="ECO:0000256" key="1">
    <source>
        <dbReference type="SAM" id="Phobius"/>
    </source>
</evidence>
<keyword evidence="1" id="KW-0472">Membrane</keyword>
<comment type="caution">
    <text evidence="2">The sequence shown here is derived from an EMBL/GenBank/DDBJ whole genome shotgun (WGS) entry which is preliminary data.</text>
</comment>
<proteinExistence type="predicted"/>
<feature type="transmembrane region" description="Helical" evidence="1">
    <location>
        <begin position="46"/>
        <end position="67"/>
    </location>
</feature>
<dbReference type="RefSeq" id="WP_344047986.1">
    <property type="nucleotide sequence ID" value="NZ_BAAAPB010000005.1"/>
</dbReference>
<feature type="transmembrane region" description="Helical" evidence="1">
    <location>
        <begin position="87"/>
        <end position="107"/>
    </location>
</feature>
<dbReference type="Proteomes" id="UP001500571">
    <property type="component" value="Unassembled WGS sequence"/>
</dbReference>
<accession>A0ABN2RU36</accession>
<keyword evidence="1" id="KW-0812">Transmembrane</keyword>
<feature type="transmembrane region" description="Helical" evidence="1">
    <location>
        <begin position="164"/>
        <end position="187"/>
    </location>
</feature>
<organism evidence="2 3">
    <name type="scientific">Nocardioides panacihumi</name>
    <dbReference type="NCBI Taxonomy" id="400774"/>
    <lineage>
        <taxon>Bacteria</taxon>
        <taxon>Bacillati</taxon>
        <taxon>Actinomycetota</taxon>
        <taxon>Actinomycetes</taxon>
        <taxon>Propionibacteriales</taxon>
        <taxon>Nocardioidaceae</taxon>
        <taxon>Nocardioides</taxon>
    </lineage>
</organism>
<evidence type="ECO:0000313" key="3">
    <source>
        <dbReference type="Proteomes" id="UP001500571"/>
    </source>
</evidence>
<reference evidence="2 3" key="1">
    <citation type="journal article" date="2019" name="Int. J. Syst. Evol. Microbiol.">
        <title>The Global Catalogue of Microorganisms (GCM) 10K type strain sequencing project: providing services to taxonomists for standard genome sequencing and annotation.</title>
        <authorList>
            <consortium name="The Broad Institute Genomics Platform"/>
            <consortium name="The Broad Institute Genome Sequencing Center for Infectious Disease"/>
            <person name="Wu L."/>
            <person name="Ma J."/>
        </authorList>
    </citation>
    <scope>NUCLEOTIDE SEQUENCE [LARGE SCALE GENOMIC DNA]</scope>
    <source>
        <strain evidence="2 3">JCM 15309</strain>
    </source>
</reference>
<dbReference type="EMBL" id="BAAAPB010000005">
    <property type="protein sequence ID" value="GAA1974862.1"/>
    <property type="molecule type" value="Genomic_DNA"/>
</dbReference>
<keyword evidence="3" id="KW-1185">Reference proteome</keyword>
<evidence type="ECO:0008006" key="4">
    <source>
        <dbReference type="Google" id="ProtNLM"/>
    </source>
</evidence>
<feature type="transmembrane region" description="Helical" evidence="1">
    <location>
        <begin position="113"/>
        <end position="133"/>
    </location>
</feature>
<protein>
    <recommendedName>
        <fullName evidence="4">Prenyltransferase</fullName>
    </recommendedName>
</protein>
<name>A0ABN2RU36_9ACTN</name>
<sequence length="247" mass="26123">MAEAPAFYARRGGRWADWWTLLHPPYTVWHLSYVVLGAAMARRIDWGALGLSVLAFFLAVGIAAHAYDERTGHPLGTAFTDRALTGLAATALAGAVALGVYGVFWWAGTNWPLLVAIPLGAVLVVGYNAELFGGLMHSDLVFGLGWGGFPVVVGYVAQSPGATWKGLVAVGVATAGGIATTYAQRFLSTPARQLRRRTAEVTGILTTTDGDVVAVDRRLLLAPLERALRSLSYGVPLVALAALLSHL</sequence>
<gene>
    <name evidence="2" type="ORF">GCM10009798_40130</name>
</gene>